<name>A0ABD4DHM0_ELIMR</name>
<dbReference type="AlphaFoldDB" id="A0ABD4DHM0"/>
<evidence type="ECO:0000313" key="1">
    <source>
        <dbReference type="EMBL" id="KUY14376.1"/>
    </source>
</evidence>
<gene>
    <name evidence="1" type="ORF">ATB95_18350</name>
</gene>
<reference evidence="1 2" key="1">
    <citation type="submission" date="2015-11" db="EMBL/GenBank/DDBJ databases">
        <authorList>
            <person name="Nicholson A.C."/>
            <person name="Humrighouse B.W."/>
            <person name="Graziano J."/>
            <person name="Lasker B."/>
            <person name="Whitney A.M."/>
            <person name="Mcquiston J.R."/>
        </authorList>
    </citation>
    <scope>NUCLEOTIDE SEQUENCE [LARGE SCALE GENOMIC DNA]</scope>
    <source>
        <strain evidence="1 2">G4071</strain>
    </source>
</reference>
<comment type="caution">
    <text evidence="1">The sequence shown here is derived from an EMBL/GenBank/DDBJ whole genome shotgun (WGS) entry which is preliminary data.</text>
</comment>
<dbReference type="EMBL" id="LNOI01000009">
    <property type="protein sequence ID" value="KUY14376.1"/>
    <property type="molecule type" value="Genomic_DNA"/>
</dbReference>
<organism evidence="1 2">
    <name type="scientific">Elizabethkingia miricola</name>
    <name type="common">Chryseobacterium miricola</name>
    <dbReference type="NCBI Taxonomy" id="172045"/>
    <lineage>
        <taxon>Bacteria</taxon>
        <taxon>Pseudomonadati</taxon>
        <taxon>Bacteroidota</taxon>
        <taxon>Flavobacteriia</taxon>
        <taxon>Flavobacteriales</taxon>
        <taxon>Weeksellaceae</taxon>
        <taxon>Elizabethkingia</taxon>
    </lineage>
</organism>
<proteinExistence type="predicted"/>
<dbReference type="Proteomes" id="UP000064412">
    <property type="component" value="Unassembled WGS sequence"/>
</dbReference>
<evidence type="ECO:0000313" key="2">
    <source>
        <dbReference type="Proteomes" id="UP000064412"/>
    </source>
</evidence>
<sequence length="99" mass="11789">MKHTENEIRVIALKILKDIDGQFYRDNCIDSITFHKNDELNFPIKKTIDTWAISINSLFDNRDFLIISDDTGEPIYYQNFNYITTEIIKKDDGIYDYKE</sequence>
<dbReference type="RefSeq" id="WP_059345991.1">
    <property type="nucleotide sequence ID" value="NZ_CP140570.1"/>
</dbReference>
<evidence type="ECO:0008006" key="3">
    <source>
        <dbReference type="Google" id="ProtNLM"/>
    </source>
</evidence>
<protein>
    <recommendedName>
        <fullName evidence="3">Phage protein</fullName>
    </recommendedName>
</protein>
<accession>A0ABD4DHM0</accession>